<reference evidence="3" key="1">
    <citation type="submission" date="2021-02" db="EMBL/GenBank/DDBJ databases">
        <authorList>
            <person name="Nowell W R."/>
        </authorList>
    </citation>
    <scope>NUCLEOTIDE SEQUENCE</scope>
</reference>
<name>A0A8S2ST91_9BILA</name>
<dbReference type="AlphaFoldDB" id="A0A8S2ST91"/>
<accession>A0A8S2ST91</accession>
<dbReference type="PANTHER" id="PTHR46068:SF1">
    <property type="entry name" value="TRANSPOSASE IS30-LIKE HTH DOMAIN-CONTAINING PROTEIN"/>
    <property type="match status" value="1"/>
</dbReference>
<dbReference type="EMBL" id="CAJNOK010029715">
    <property type="protein sequence ID" value="CAF1451327.1"/>
    <property type="molecule type" value="Genomic_DNA"/>
</dbReference>
<dbReference type="Proteomes" id="UP000677228">
    <property type="component" value="Unassembled WGS sequence"/>
</dbReference>
<dbReference type="PANTHER" id="PTHR46068">
    <property type="entry name" value="PROTEIN CBG27172"/>
    <property type="match status" value="1"/>
</dbReference>
<dbReference type="Pfam" id="PF13358">
    <property type="entry name" value="DDE_3"/>
    <property type="match status" value="1"/>
</dbReference>
<evidence type="ECO:0000259" key="1">
    <source>
        <dbReference type="Pfam" id="PF13358"/>
    </source>
</evidence>
<dbReference type="Proteomes" id="UP000682733">
    <property type="component" value="Unassembled WGS sequence"/>
</dbReference>
<dbReference type="EMBL" id="CAJOBA010051552">
    <property type="protein sequence ID" value="CAF4245919.1"/>
    <property type="molecule type" value="Genomic_DNA"/>
</dbReference>
<feature type="domain" description="Tc1-like transposase DDE" evidence="1">
    <location>
        <begin position="3"/>
        <end position="115"/>
    </location>
</feature>
<protein>
    <recommendedName>
        <fullName evidence="1">Tc1-like transposase DDE domain-containing protein</fullName>
    </recommendedName>
</protein>
<comment type="caution">
    <text evidence="3">The sequence shown here is derived from an EMBL/GenBank/DDBJ whole genome shotgun (WGS) entry which is preliminary data.</text>
</comment>
<evidence type="ECO:0000313" key="4">
    <source>
        <dbReference type="Proteomes" id="UP000682733"/>
    </source>
</evidence>
<proteinExistence type="predicted"/>
<sequence>MIWGAISYNGKIPLKFVEKGAKINAEYYQDEILESTLKPNISTLYPDGQWIFQQDSAPAHKAKSTQQWLAENCPDFISSKEWPSSSPDLNPLDFSIWGTLETIVNAKQHRSLESLERTLVREWNRLPMETVRAAISSWRKRLPLVVKHKGGRFE</sequence>
<organism evidence="3 4">
    <name type="scientific">Didymodactylos carnosus</name>
    <dbReference type="NCBI Taxonomy" id="1234261"/>
    <lineage>
        <taxon>Eukaryota</taxon>
        <taxon>Metazoa</taxon>
        <taxon>Spiralia</taxon>
        <taxon>Gnathifera</taxon>
        <taxon>Rotifera</taxon>
        <taxon>Eurotatoria</taxon>
        <taxon>Bdelloidea</taxon>
        <taxon>Philodinida</taxon>
        <taxon>Philodinidae</taxon>
        <taxon>Didymodactylos</taxon>
    </lineage>
</organism>
<dbReference type="InterPro" id="IPR038717">
    <property type="entry name" value="Tc1-like_DDE_dom"/>
</dbReference>
<dbReference type="Gene3D" id="3.30.420.10">
    <property type="entry name" value="Ribonuclease H-like superfamily/Ribonuclease H"/>
    <property type="match status" value="1"/>
</dbReference>
<dbReference type="InterPro" id="IPR036397">
    <property type="entry name" value="RNaseH_sf"/>
</dbReference>
<evidence type="ECO:0000313" key="2">
    <source>
        <dbReference type="EMBL" id="CAF1451327.1"/>
    </source>
</evidence>
<evidence type="ECO:0000313" key="3">
    <source>
        <dbReference type="EMBL" id="CAF4245919.1"/>
    </source>
</evidence>
<dbReference type="GO" id="GO:0003676">
    <property type="term" value="F:nucleic acid binding"/>
    <property type="evidence" value="ECO:0007669"/>
    <property type="project" value="InterPro"/>
</dbReference>
<gene>
    <name evidence="2" type="ORF">OVA965_LOCUS34845</name>
    <name evidence="3" type="ORF">TMI583_LOCUS35787</name>
</gene>